<evidence type="ECO:0000313" key="3">
    <source>
        <dbReference type="Proteomes" id="UP000325081"/>
    </source>
</evidence>
<evidence type="ECO:0000313" key="2">
    <source>
        <dbReference type="EMBL" id="GER55828.1"/>
    </source>
</evidence>
<dbReference type="AlphaFoldDB" id="A0A5A7RF70"/>
<feature type="compositionally biased region" description="Basic and acidic residues" evidence="1">
    <location>
        <begin position="338"/>
        <end position="349"/>
    </location>
</feature>
<protein>
    <submittedName>
        <fullName evidence="2">Uncharacterized protein</fullName>
    </submittedName>
</protein>
<comment type="caution">
    <text evidence="2">The sequence shown here is derived from an EMBL/GenBank/DDBJ whole genome shotgun (WGS) entry which is preliminary data.</text>
</comment>
<proteinExistence type="predicted"/>
<feature type="compositionally biased region" description="Acidic residues" evidence="1">
    <location>
        <begin position="365"/>
        <end position="383"/>
    </location>
</feature>
<dbReference type="EMBL" id="BKCP01012181">
    <property type="protein sequence ID" value="GER55828.1"/>
    <property type="molecule type" value="Genomic_DNA"/>
</dbReference>
<feature type="region of interest" description="Disordered" evidence="1">
    <location>
        <begin position="122"/>
        <end position="391"/>
    </location>
</feature>
<dbReference type="Proteomes" id="UP000325081">
    <property type="component" value="Unassembled WGS sequence"/>
</dbReference>
<feature type="compositionally biased region" description="Low complexity" evidence="1">
    <location>
        <begin position="281"/>
        <end position="293"/>
    </location>
</feature>
<dbReference type="OrthoDB" id="10649336at2759"/>
<sequence length="405" mass="41984">MLKSPSGETLWENSGSKSPEAASITCRSARSSSAAIAARSNSEKKGPCKTAFTQCRAHSLDSCTSWYSVEGGGCGGGVVPELEPPREENAAGVIEEIEVGGGGVRGDLKGVVAEGGGAIHLEARQARGLSPSAGRLGSSPDARRVPERDNPPQTSPNTIYGSARPAALGVHEEPKPSPRPRHDGPAQPLYNLAQIIRAADPLKKPTPGHPVPIPTFLQPHQHAVRPDVRRRTADENRPAGGHPPPEPPVSVEIGVLRHPPRLQVGVQQVEHERHRRDAGREPGSAAAAAAGLEVEAEGVDEGAVEVVEEEGGDEGEGAGVAAVPAVGEEEKGEPDGGALHEEPGERRGEGGAPSGAAVAAVGGREEEEGDDGGGRDEEEGEEAVPEKGLVGEHFLRRDFGFFSVS</sequence>
<feature type="compositionally biased region" description="Basic and acidic residues" evidence="1">
    <location>
        <begin position="141"/>
        <end position="150"/>
    </location>
</feature>
<accession>A0A5A7RF70</accession>
<feature type="region of interest" description="Disordered" evidence="1">
    <location>
        <begin position="1"/>
        <end position="24"/>
    </location>
</feature>
<reference evidence="3" key="1">
    <citation type="journal article" date="2019" name="Curr. Biol.">
        <title>Genome Sequence of Striga asiatica Provides Insight into the Evolution of Plant Parasitism.</title>
        <authorList>
            <person name="Yoshida S."/>
            <person name="Kim S."/>
            <person name="Wafula E.K."/>
            <person name="Tanskanen J."/>
            <person name="Kim Y.M."/>
            <person name="Honaas L."/>
            <person name="Yang Z."/>
            <person name="Spallek T."/>
            <person name="Conn C.E."/>
            <person name="Ichihashi Y."/>
            <person name="Cheong K."/>
            <person name="Cui S."/>
            <person name="Der J.P."/>
            <person name="Gundlach H."/>
            <person name="Jiao Y."/>
            <person name="Hori C."/>
            <person name="Ishida J.K."/>
            <person name="Kasahara H."/>
            <person name="Kiba T."/>
            <person name="Kim M.S."/>
            <person name="Koo N."/>
            <person name="Laohavisit A."/>
            <person name="Lee Y.H."/>
            <person name="Lumba S."/>
            <person name="McCourt P."/>
            <person name="Mortimer J.C."/>
            <person name="Mutuku J.M."/>
            <person name="Nomura T."/>
            <person name="Sasaki-Sekimoto Y."/>
            <person name="Seto Y."/>
            <person name="Wang Y."/>
            <person name="Wakatake T."/>
            <person name="Sakakibara H."/>
            <person name="Demura T."/>
            <person name="Yamaguchi S."/>
            <person name="Yoneyama K."/>
            <person name="Manabe R.I."/>
            <person name="Nelson D.C."/>
            <person name="Schulman A.H."/>
            <person name="Timko M.P."/>
            <person name="dePamphilis C.W."/>
            <person name="Choi D."/>
            <person name="Shirasu K."/>
        </authorList>
    </citation>
    <scope>NUCLEOTIDE SEQUENCE [LARGE SCALE GENOMIC DNA]</scope>
    <source>
        <strain evidence="3">cv. UVA1</strain>
    </source>
</reference>
<feature type="compositionally biased region" description="Polar residues" evidence="1">
    <location>
        <begin position="151"/>
        <end position="160"/>
    </location>
</feature>
<evidence type="ECO:0000256" key="1">
    <source>
        <dbReference type="SAM" id="MobiDB-lite"/>
    </source>
</evidence>
<keyword evidence="3" id="KW-1185">Reference proteome</keyword>
<feature type="compositionally biased region" description="Acidic residues" evidence="1">
    <location>
        <begin position="294"/>
        <end position="316"/>
    </location>
</feature>
<feature type="compositionally biased region" description="Basic and acidic residues" evidence="1">
    <location>
        <begin position="224"/>
        <end position="237"/>
    </location>
</feature>
<feature type="compositionally biased region" description="Basic and acidic residues" evidence="1">
    <location>
        <begin position="170"/>
        <end position="184"/>
    </location>
</feature>
<name>A0A5A7RF70_STRAF</name>
<gene>
    <name evidence="2" type="ORF">STAS_33529</name>
</gene>
<organism evidence="2 3">
    <name type="scientific">Striga asiatica</name>
    <name type="common">Asiatic witchweed</name>
    <name type="synonym">Buchnera asiatica</name>
    <dbReference type="NCBI Taxonomy" id="4170"/>
    <lineage>
        <taxon>Eukaryota</taxon>
        <taxon>Viridiplantae</taxon>
        <taxon>Streptophyta</taxon>
        <taxon>Embryophyta</taxon>
        <taxon>Tracheophyta</taxon>
        <taxon>Spermatophyta</taxon>
        <taxon>Magnoliopsida</taxon>
        <taxon>eudicotyledons</taxon>
        <taxon>Gunneridae</taxon>
        <taxon>Pentapetalae</taxon>
        <taxon>asterids</taxon>
        <taxon>lamiids</taxon>
        <taxon>Lamiales</taxon>
        <taxon>Orobanchaceae</taxon>
        <taxon>Buchnereae</taxon>
        <taxon>Striga</taxon>
    </lineage>
</organism>